<accession>A0ABR0S7M4</accession>
<organism evidence="2 3">
    <name type="scientific">Cladobotryum mycophilum</name>
    <dbReference type="NCBI Taxonomy" id="491253"/>
    <lineage>
        <taxon>Eukaryota</taxon>
        <taxon>Fungi</taxon>
        <taxon>Dikarya</taxon>
        <taxon>Ascomycota</taxon>
        <taxon>Pezizomycotina</taxon>
        <taxon>Sordariomycetes</taxon>
        <taxon>Hypocreomycetidae</taxon>
        <taxon>Hypocreales</taxon>
        <taxon>Hypocreaceae</taxon>
        <taxon>Cladobotryum</taxon>
    </lineage>
</organism>
<dbReference type="SUPFAM" id="SSF89372">
    <property type="entry name" value="Fucose-specific lectin"/>
    <property type="match status" value="1"/>
</dbReference>
<feature type="region of interest" description="Disordered" evidence="1">
    <location>
        <begin position="164"/>
        <end position="184"/>
    </location>
</feature>
<keyword evidence="3" id="KW-1185">Reference proteome</keyword>
<dbReference type="EMBL" id="JAVFKD010000016">
    <property type="protein sequence ID" value="KAK5988182.1"/>
    <property type="molecule type" value="Genomic_DNA"/>
</dbReference>
<name>A0ABR0S7M4_9HYPO</name>
<proteinExistence type="predicted"/>
<comment type="caution">
    <text evidence="2">The sequence shown here is derived from an EMBL/GenBank/DDBJ whole genome shotgun (WGS) entry which is preliminary data.</text>
</comment>
<feature type="compositionally biased region" description="Basic and acidic residues" evidence="1">
    <location>
        <begin position="175"/>
        <end position="184"/>
    </location>
</feature>
<evidence type="ECO:0000313" key="2">
    <source>
        <dbReference type="EMBL" id="KAK5988182.1"/>
    </source>
</evidence>
<protein>
    <recommendedName>
        <fullName evidence="4">Fucose-specific lectin</fullName>
    </recommendedName>
</protein>
<gene>
    <name evidence="2" type="ORF">PT974_12322</name>
</gene>
<evidence type="ECO:0008006" key="4">
    <source>
        <dbReference type="Google" id="ProtNLM"/>
    </source>
</evidence>
<reference evidence="2 3" key="1">
    <citation type="submission" date="2024-01" db="EMBL/GenBank/DDBJ databases">
        <title>Complete genome of Cladobotryum mycophilum ATHUM6906.</title>
        <authorList>
            <person name="Christinaki A.C."/>
            <person name="Myridakis A.I."/>
            <person name="Kouvelis V.N."/>
        </authorList>
    </citation>
    <scope>NUCLEOTIDE SEQUENCE [LARGE SCALE GENOMIC DNA]</scope>
    <source>
        <strain evidence="2 3">ATHUM6906</strain>
    </source>
</reference>
<evidence type="ECO:0000256" key="1">
    <source>
        <dbReference type="SAM" id="MobiDB-lite"/>
    </source>
</evidence>
<sequence>MPAFTSEARTANLRDRLAGIGTRATSSKPGESLLTSIALHALVRNRQGKDLTPIESLTMGLFDKIAADDKELDAYAEIISDARKQAKSSKSTSGWLTTSTIALQDDEPYTMEHFQSDFTAVAKEITDRPNSRIVDPANPNTLDADNKIFEDAVEQTGRGTTVFWSDAETSDDPETENKAQSKEAGKDEIYWSLASGADTYDQLTKEQVTDEFGSVEKGTWREFPSKIILFDGMVSSVLSAHIVCWEADHSNSEWYNTLILVSRLISQKSSEMAKITGDERWDELIGQLRGYNMRQEVLMWIQLVSDLIANFMELVRNDDDKVAEHCLAWNLPALNQLYSANENYDEGIDFDGGGGGRHMLYVGRVPGANDADNGQPRFTSSQSQLGSWTNVEKADWKAFNRITMTADASGSLRYVASRPSDDGIILVPSMRGAMSSKPRLGNFTTPTRPAVATTSDGLHIVYRGHDRHIHATHQGAGGQWNYEFLGENIWTRITPGLCAFKDGLFCVYYGEDGDYYWGCAFPPALCSYGDNIYMFYTERSELFVRLSIIPESFFRSSQGGHIGNHDLHSYLSAGGMSATVWNDKIYVANRRVDNTKVDVNLFDTDKKTLEGVTLNEMACGDPQLCVVNQQLRVLYYNRVN</sequence>
<dbReference type="Proteomes" id="UP001338125">
    <property type="component" value="Unassembled WGS sequence"/>
</dbReference>
<evidence type="ECO:0000313" key="3">
    <source>
        <dbReference type="Proteomes" id="UP001338125"/>
    </source>
</evidence>